<comment type="caution">
    <text evidence="1">The sequence shown here is derived from an EMBL/GenBank/DDBJ whole genome shotgun (WGS) entry which is preliminary data.</text>
</comment>
<sequence length="669" mass="73796">MTDTDPAAGERERLERLLERLDEGIAQLESAQRFAKHTRSARVLDAIRRLLAMPGGEEALFERIARLDRAGVFAGGDYEHPVRLQPTLCANTLHQGSPADVVLECLNELRLTAVAVGRYAHPNLSAEQARHLLSQILALNLRLLFGQLTEAERVHLGNLAEPVQRHFRFVVEHVGFGDVLEELIREIWRILAQRPIMVTPVKEMITGVAAFLAREDATELGPGQGRGAERLISALFAPTNGCREDPGLAAYAERLEGMDYQALRQEALGFARAMHDTGLVSPYHPVFLRHVVGQNEDLIPTALGLSATGTDGFACYGELVRELIRRAVWPETPQAVFGLAGLLERGVLYDPPVAPALWRQMQLPLCEPARIRLGWLPEDHPGPEATLLEGVLCMLGHPLGVGQGNNPTCQSARALSMWSSNDPDYLLQLVAWAARHDDIVIAFEGKPLHSGPLLAADLPPLLSDVDAVSAVTVPHLDALYEEMGRRCAHREGDFHRWVNPQFHGWWVSHGFAIAVDVPTGKLVDLDDFIRQFHAAYHPLYNGNMPVIHPQPVGLAMTDSAARFIGWHAISLHRVGLDPEGGMRVYFFNPNNDSGQDWGNGVEVAIEGHGERFGEGSLPFEQFVSRLYIFHYDPRESGDPAAVPEDAVARVRDMVVRSWGRGRAPSSGSE</sequence>
<reference evidence="1 2" key="1">
    <citation type="submission" date="2018-05" db="EMBL/GenBank/DDBJ databases">
        <title>Spiribacter halobius sp. nov., a moderately halophilic bacterium isolated from marine solar saltern.</title>
        <authorList>
            <person name="Zheng W.-S."/>
            <person name="Lu D.-C."/>
            <person name="Du Z.-J."/>
        </authorList>
    </citation>
    <scope>NUCLEOTIDE SEQUENCE [LARGE SCALE GENOMIC DNA]</scope>
    <source>
        <strain evidence="1 2">E85</strain>
    </source>
</reference>
<dbReference type="Proteomes" id="UP000245474">
    <property type="component" value="Unassembled WGS sequence"/>
</dbReference>
<accession>A0A2U2MWS1</accession>
<proteinExistence type="predicted"/>
<name>A0A2U2MWS1_9GAMM</name>
<keyword evidence="2" id="KW-1185">Reference proteome</keyword>
<dbReference type="EMBL" id="QFFI01000040">
    <property type="protein sequence ID" value="PWG61300.1"/>
    <property type="molecule type" value="Genomic_DNA"/>
</dbReference>
<protein>
    <submittedName>
        <fullName evidence="1">Uncharacterized protein</fullName>
    </submittedName>
</protein>
<evidence type="ECO:0000313" key="1">
    <source>
        <dbReference type="EMBL" id="PWG61300.1"/>
    </source>
</evidence>
<dbReference type="OrthoDB" id="3893742at2"/>
<organism evidence="1 2">
    <name type="scientific">Sediminicurvatus halobius</name>
    <dbReference type="NCBI Taxonomy" id="2182432"/>
    <lineage>
        <taxon>Bacteria</taxon>
        <taxon>Pseudomonadati</taxon>
        <taxon>Pseudomonadota</taxon>
        <taxon>Gammaproteobacteria</taxon>
        <taxon>Chromatiales</taxon>
        <taxon>Ectothiorhodospiraceae</taxon>
        <taxon>Sediminicurvatus</taxon>
    </lineage>
</organism>
<evidence type="ECO:0000313" key="2">
    <source>
        <dbReference type="Proteomes" id="UP000245474"/>
    </source>
</evidence>
<dbReference type="AlphaFoldDB" id="A0A2U2MWS1"/>
<gene>
    <name evidence="1" type="ORF">DEM34_17170</name>
</gene>
<dbReference type="RefSeq" id="WP_109680057.1">
    <property type="nucleotide sequence ID" value="NZ_CP086615.1"/>
</dbReference>